<organism evidence="1 2">
    <name type="scientific">Plakobranchus ocellatus</name>
    <dbReference type="NCBI Taxonomy" id="259542"/>
    <lineage>
        <taxon>Eukaryota</taxon>
        <taxon>Metazoa</taxon>
        <taxon>Spiralia</taxon>
        <taxon>Lophotrochozoa</taxon>
        <taxon>Mollusca</taxon>
        <taxon>Gastropoda</taxon>
        <taxon>Heterobranchia</taxon>
        <taxon>Euthyneura</taxon>
        <taxon>Panpulmonata</taxon>
        <taxon>Sacoglossa</taxon>
        <taxon>Placobranchoidea</taxon>
        <taxon>Plakobranchidae</taxon>
        <taxon>Plakobranchus</taxon>
    </lineage>
</organism>
<keyword evidence="2" id="KW-1185">Reference proteome</keyword>
<proteinExistence type="predicted"/>
<evidence type="ECO:0000313" key="1">
    <source>
        <dbReference type="EMBL" id="GFN88570.1"/>
    </source>
</evidence>
<sequence length="116" mass="13026">MKILPSIPAPRSSTHTFRTHWSLLFLIRFVIVIPSNRRPYGGDASSSQQLDNGKTQFLALTLTDAWPSQLSYVWNHTNLVQPQVGLARYTCGARNVTEVDFFDVSEACLVEDQGKT</sequence>
<dbReference type="AlphaFoldDB" id="A0AAV3Z1X7"/>
<reference evidence="1 2" key="1">
    <citation type="journal article" date="2021" name="Elife">
        <title>Chloroplast acquisition without the gene transfer in kleptoplastic sea slugs, Plakobranchus ocellatus.</title>
        <authorList>
            <person name="Maeda T."/>
            <person name="Takahashi S."/>
            <person name="Yoshida T."/>
            <person name="Shimamura S."/>
            <person name="Takaki Y."/>
            <person name="Nagai Y."/>
            <person name="Toyoda A."/>
            <person name="Suzuki Y."/>
            <person name="Arimoto A."/>
            <person name="Ishii H."/>
            <person name="Satoh N."/>
            <person name="Nishiyama T."/>
            <person name="Hasebe M."/>
            <person name="Maruyama T."/>
            <person name="Minagawa J."/>
            <person name="Obokata J."/>
            <person name="Shigenobu S."/>
        </authorList>
    </citation>
    <scope>NUCLEOTIDE SEQUENCE [LARGE SCALE GENOMIC DNA]</scope>
</reference>
<dbReference type="Proteomes" id="UP000735302">
    <property type="component" value="Unassembled WGS sequence"/>
</dbReference>
<comment type="caution">
    <text evidence="1">The sequence shown here is derived from an EMBL/GenBank/DDBJ whole genome shotgun (WGS) entry which is preliminary data.</text>
</comment>
<name>A0AAV3Z1X7_9GAST</name>
<accession>A0AAV3Z1X7</accession>
<dbReference type="EMBL" id="BLXT01001860">
    <property type="protein sequence ID" value="GFN88570.1"/>
    <property type="molecule type" value="Genomic_DNA"/>
</dbReference>
<gene>
    <name evidence="1" type="ORF">PoB_001507600</name>
</gene>
<evidence type="ECO:0000313" key="2">
    <source>
        <dbReference type="Proteomes" id="UP000735302"/>
    </source>
</evidence>
<protein>
    <submittedName>
        <fullName evidence="1">Uncharacterized protein</fullName>
    </submittedName>
</protein>